<evidence type="ECO:0000256" key="4">
    <source>
        <dbReference type="ARBA" id="ARBA00072951"/>
    </source>
</evidence>
<accession>A0A7R8V897</accession>
<comment type="function">
    <text evidence="3">Binds fatty acids in a 1:1 molar ratio.</text>
</comment>
<dbReference type="FunFam" id="2.40.128.20:FF:000001">
    <property type="entry name" value="Fatty acid-binding protein, adipocyte"/>
    <property type="match status" value="1"/>
</dbReference>
<dbReference type="PROSITE" id="PS00214">
    <property type="entry name" value="FABP"/>
    <property type="match status" value="2"/>
</dbReference>
<comment type="similarity">
    <text evidence="1 6">Belongs to the calycin superfamily. Fatty-acid binding protein (FABP) family.</text>
</comment>
<keyword evidence="2" id="KW-0446">Lipid-binding</keyword>
<dbReference type="EMBL" id="LR899014">
    <property type="protein sequence ID" value="CAD7093310.1"/>
    <property type="molecule type" value="Genomic_DNA"/>
</dbReference>
<name>A0A7R8V897_HERIL</name>
<evidence type="ECO:0000256" key="6">
    <source>
        <dbReference type="RuleBase" id="RU003696"/>
    </source>
</evidence>
<protein>
    <recommendedName>
        <fullName evidence="4">Fatty acid-binding protein, muscle</fullName>
    </recommendedName>
    <alternativeName>
        <fullName evidence="5">M-FABP</fullName>
    </alternativeName>
</protein>
<organism evidence="8 9">
    <name type="scientific">Hermetia illucens</name>
    <name type="common">Black soldier fly</name>
    <dbReference type="NCBI Taxonomy" id="343691"/>
    <lineage>
        <taxon>Eukaryota</taxon>
        <taxon>Metazoa</taxon>
        <taxon>Ecdysozoa</taxon>
        <taxon>Arthropoda</taxon>
        <taxon>Hexapoda</taxon>
        <taxon>Insecta</taxon>
        <taxon>Pterygota</taxon>
        <taxon>Neoptera</taxon>
        <taxon>Endopterygota</taxon>
        <taxon>Diptera</taxon>
        <taxon>Brachycera</taxon>
        <taxon>Stratiomyomorpha</taxon>
        <taxon>Stratiomyidae</taxon>
        <taxon>Hermetiinae</taxon>
        <taxon>Hermetia</taxon>
    </lineage>
</organism>
<dbReference type="OrthoDB" id="354351at2759"/>
<dbReference type="InterPro" id="IPR000463">
    <property type="entry name" value="Fatty_acid-bd"/>
</dbReference>
<dbReference type="InterPro" id="IPR000566">
    <property type="entry name" value="Lipocln_cytosolic_FA-bd_dom"/>
</dbReference>
<dbReference type="InParanoid" id="A0A7R8V897"/>
<keyword evidence="6" id="KW-0813">Transport</keyword>
<dbReference type="AlphaFoldDB" id="A0A7R8V897"/>
<gene>
    <name evidence="8" type="ORF">HERILL_LOCUS15598</name>
</gene>
<dbReference type="Gene3D" id="2.40.128.20">
    <property type="match status" value="2"/>
</dbReference>
<feature type="domain" description="Cytosolic fatty-acid binding proteins" evidence="7">
    <location>
        <begin position="7"/>
        <end position="24"/>
    </location>
</feature>
<dbReference type="PANTHER" id="PTHR11955">
    <property type="entry name" value="FATTY ACID BINDING PROTEIN"/>
    <property type="match status" value="1"/>
</dbReference>
<dbReference type="Pfam" id="PF00061">
    <property type="entry name" value="Lipocalin"/>
    <property type="match status" value="2"/>
</dbReference>
<dbReference type="PRINTS" id="PR00178">
    <property type="entry name" value="FATTYACIDBP"/>
</dbReference>
<evidence type="ECO:0000259" key="7">
    <source>
        <dbReference type="PROSITE" id="PS00214"/>
    </source>
</evidence>
<reference evidence="8 9" key="1">
    <citation type="submission" date="2020-11" db="EMBL/GenBank/DDBJ databases">
        <authorList>
            <person name="Wallbank WR R."/>
            <person name="Pardo Diaz C."/>
            <person name="Kozak K."/>
            <person name="Martin S."/>
            <person name="Jiggins C."/>
            <person name="Moest M."/>
            <person name="Warren A I."/>
            <person name="Generalovic N T."/>
            <person name="Byers J.R.P. K."/>
            <person name="Montejo-Kovacevich G."/>
            <person name="Yen C E."/>
        </authorList>
    </citation>
    <scope>NUCLEOTIDE SEQUENCE [LARGE SCALE GENOMIC DNA]</scope>
</reference>
<proteinExistence type="inferred from homology"/>
<sequence>MACWEGKKYKLDKSDNFDEYMKALGVGMVMRKFGNNMTPTVYLVKDGDEYELTTTSAVNTTVLKFKPGVEFEEETMDGRKVQSVCYFETPNKLVQEEKGSKPGTIIREFSDTELVITLTVGGVTSVRHYKFIQCGVRNNNQKKKVFKMACWEGKKYKLEKSENFDEYMKALGVGAVKRKFGNSMVPTVYMVKNGDEYELTSASTVKTSVLKFKPGVEFEDETMDGRKVRTICRFETPNKLVQEEKGDKPGTIIREFTDTELTMTLTVGDVTSVRHYKVI</sequence>
<evidence type="ECO:0000313" key="8">
    <source>
        <dbReference type="EMBL" id="CAD7093310.1"/>
    </source>
</evidence>
<dbReference type="InterPro" id="IPR012674">
    <property type="entry name" value="Calycin"/>
</dbReference>
<feature type="domain" description="Cytosolic fatty-acid binding proteins" evidence="7">
    <location>
        <begin position="154"/>
        <end position="171"/>
    </location>
</feature>
<keyword evidence="9" id="KW-1185">Reference proteome</keyword>
<evidence type="ECO:0000313" key="9">
    <source>
        <dbReference type="Proteomes" id="UP000594454"/>
    </source>
</evidence>
<evidence type="ECO:0000256" key="1">
    <source>
        <dbReference type="ARBA" id="ARBA00008390"/>
    </source>
</evidence>
<dbReference type="SUPFAM" id="SSF50814">
    <property type="entry name" value="Lipocalins"/>
    <property type="match status" value="2"/>
</dbReference>
<evidence type="ECO:0000256" key="2">
    <source>
        <dbReference type="ARBA" id="ARBA00023121"/>
    </source>
</evidence>
<dbReference type="GO" id="GO:0005504">
    <property type="term" value="F:fatty acid binding"/>
    <property type="evidence" value="ECO:0007669"/>
    <property type="project" value="UniProtKB-ARBA"/>
</dbReference>
<dbReference type="InterPro" id="IPR031259">
    <property type="entry name" value="ILBP"/>
</dbReference>
<dbReference type="Proteomes" id="UP000594454">
    <property type="component" value="Chromosome 6"/>
</dbReference>
<evidence type="ECO:0000256" key="3">
    <source>
        <dbReference type="ARBA" id="ARBA00057009"/>
    </source>
</evidence>
<evidence type="ECO:0000256" key="5">
    <source>
        <dbReference type="ARBA" id="ARBA00081149"/>
    </source>
</evidence>